<comment type="caution">
    <text evidence="1">The sequence shown here is derived from an EMBL/GenBank/DDBJ whole genome shotgun (WGS) entry which is preliminary data.</text>
</comment>
<protein>
    <submittedName>
        <fullName evidence="1">Uncharacterized protein</fullName>
    </submittedName>
</protein>
<organism evidence="1 3">
    <name type="scientific">Methanobacterium veterum</name>
    <dbReference type="NCBI Taxonomy" id="408577"/>
    <lineage>
        <taxon>Archaea</taxon>
        <taxon>Methanobacteriati</taxon>
        <taxon>Methanobacteriota</taxon>
        <taxon>Methanomada group</taxon>
        <taxon>Methanobacteria</taxon>
        <taxon>Methanobacteriales</taxon>
        <taxon>Methanobacteriaceae</taxon>
        <taxon>Methanobacterium</taxon>
    </lineage>
</organism>
<dbReference type="EMBL" id="JAPVES010000030">
    <property type="protein sequence ID" value="MCZ3373917.1"/>
    <property type="molecule type" value="Genomic_DNA"/>
</dbReference>
<proteinExistence type="predicted"/>
<gene>
    <name evidence="2" type="ORF">O3H35_14795</name>
    <name evidence="1" type="ORF">O3H54_13700</name>
</gene>
<dbReference type="EMBL" id="JAPVER010000020">
    <property type="protein sequence ID" value="MCZ3366936.1"/>
    <property type="molecule type" value="Genomic_DNA"/>
</dbReference>
<dbReference type="AlphaFoldDB" id="A0A9E4ZZH7"/>
<evidence type="ECO:0000313" key="3">
    <source>
        <dbReference type="Proteomes" id="UP001068021"/>
    </source>
</evidence>
<evidence type="ECO:0000313" key="1">
    <source>
        <dbReference type="EMBL" id="MCZ3366936.1"/>
    </source>
</evidence>
<name>A0A9E4ZZH7_9EURY</name>
<dbReference type="RefSeq" id="WP_048080691.1">
    <property type="nucleotide sequence ID" value="NZ_JAPVER010000020.1"/>
</dbReference>
<evidence type="ECO:0000313" key="2">
    <source>
        <dbReference type="EMBL" id="MCZ3373917.1"/>
    </source>
</evidence>
<accession>A0A9E4ZZH7</accession>
<dbReference type="Proteomes" id="UP001074446">
    <property type="component" value="Unassembled WGS sequence"/>
</dbReference>
<dbReference type="Proteomes" id="UP001068021">
    <property type="component" value="Unassembled WGS sequence"/>
</dbReference>
<sequence>MNQKIVGLIPLIAAMMFVAVFAVGDNQVAAASTADQTATVTVNQNIALSVNTPSIAYSGNDGSYATSDEYTLSNDGNVKINVYAKLENENFAGSDPIDTSGTNIFQIENDASSWTDIHTAASGAGTILTSTKLDTAKHGSNTLDTLQRLMIPTGTEAGSYTNTITYTAVA</sequence>
<keyword evidence="3" id="KW-1185">Reference proteome</keyword>
<reference evidence="1" key="1">
    <citation type="submission" date="2022-12" db="EMBL/GenBank/DDBJ databases">
        <title>Reclassification of two methanogenic archaea species isolated from the Kolyma lowland permafrost.</title>
        <authorList>
            <person name="Trubitsyn V.E."/>
            <person name="Rivkina E.M."/>
            <person name="Shcherbakova V.A."/>
        </authorList>
    </citation>
    <scope>NUCLEOTIDE SEQUENCE</scope>
    <source>
        <strain evidence="1">M2</strain>
        <strain evidence="2">MK4</strain>
    </source>
</reference>